<dbReference type="OrthoDB" id="115601at2157"/>
<dbReference type="EMBL" id="AP018929">
    <property type="protein sequence ID" value="BBG25206.1"/>
    <property type="molecule type" value="Genomic_DNA"/>
</dbReference>
<dbReference type="InterPro" id="IPR011990">
    <property type="entry name" value="TPR-like_helical_dom_sf"/>
</dbReference>
<name>A0A510E663_9CREN</name>
<feature type="domain" description="Tetratrico peptide repeat group 5" evidence="2">
    <location>
        <begin position="43"/>
        <end position="142"/>
    </location>
</feature>
<evidence type="ECO:0000313" key="3">
    <source>
        <dbReference type="EMBL" id="BBG25206.1"/>
    </source>
</evidence>
<gene>
    <name evidence="3" type="ORF">IC006_2541</name>
    <name evidence="4" type="ORF">IC007_2554</name>
</gene>
<dbReference type="InterPro" id="IPR019734">
    <property type="entry name" value="TPR_rpt"/>
</dbReference>
<dbReference type="SMART" id="SM00028">
    <property type="entry name" value="TPR"/>
    <property type="match status" value="3"/>
</dbReference>
<evidence type="ECO:0000313" key="5">
    <source>
        <dbReference type="Proteomes" id="UP000322983"/>
    </source>
</evidence>
<keyword evidence="5" id="KW-1185">Reference proteome</keyword>
<dbReference type="PROSITE" id="PS50005">
    <property type="entry name" value="TPR"/>
    <property type="match status" value="2"/>
</dbReference>
<sequence length="153" mass="17958">MNITDGISLFNQNKYREALSFFEEYVKENPGDGRAYYYIGMIYDGRNKERIAIGYYKRALELGLKDKELISCLLSLSSSLRKVGEYEEPLKYLEKAEELGSRDPFLYYVRSLCLMKLGRIKEAEENIEIAIKLNPKAIIYRRIKNEILKIYSK</sequence>
<organism evidence="4 6">
    <name type="scientific">Sulfuracidifex tepidarius</name>
    <dbReference type="NCBI Taxonomy" id="1294262"/>
    <lineage>
        <taxon>Archaea</taxon>
        <taxon>Thermoproteota</taxon>
        <taxon>Thermoprotei</taxon>
        <taxon>Sulfolobales</taxon>
        <taxon>Sulfolobaceae</taxon>
        <taxon>Sulfuracidifex</taxon>
    </lineage>
</organism>
<dbReference type="InterPro" id="IPR041656">
    <property type="entry name" value="TPR_5"/>
</dbReference>
<dbReference type="AlphaFoldDB" id="A0A510E663"/>
<dbReference type="Gene3D" id="1.25.40.10">
    <property type="entry name" value="Tetratricopeptide repeat domain"/>
    <property type="match status" value="2"/>
</dbReference>
<dbReference type="Proteomes" id="UP000322983">
    <property type="component" value="Chromosome"/>
</dbReference>
<reference evidence="6" key="1">
    <citation type="submission" date="2018-09" db="EMBL/GenBank/DDBJ databases">
        <title>Complete Genome Sequencing of Sulfolobus sp. JCM 16834.</title>
        <authorList>
            <person name="Kato S."/>
            <person name="Itoh T."/>
            <person name="Ohkuma M."/>
        </authorList>
    </citation>
    <scope>NUCLEOTIDE SEQUENCE [LARGE SCALE GENOMIC DNA]</scope>
    <source>
        <strain evidence="6">IC-007</strain>
    </source>
</reference>
<dbReference type="PANTHER" id="PTHR12558">
    <property type="entry name" value="CELL DIVISION CYCLE 16,23,27"/>
    <property type="match status" value="1"/>
</dbReference>
<evidence type="ECO:0000313" key="4">
    <source>
        <dbReference type="EMBL" id="BBG27999.1"/>
    </source>
</evidence>
<reference evidence="4 5" key="2">
    <citation type="journal article" date="2020" name="Int. J. Syst. Evol. Microbiol.">
        <title>Sulfuracidifex tepidarius gen. nov., sp. nov. and transfer of Sulfolobus metallicus Huber and Stetter 1992 to the genus Sulfuracidifex as Sulfuracidifex metallicus comb. nov.</title>
        <authorList>
            <person name="Itoh T."/>
            <person name="Miura T."/>
            <person name="Sakai H.D."/>
            <person name="Kato S."/>
            <person name="Ohkuma M."/>
            <person name="Takashina T."/>
        </authorList>
    </citation>
    <scope>NUCLEOTIDE SEQUENCE</scope>
    <source>
        <strain evidence="3 5">IC-006</strain>
        <strain evidence="4">IC-007</strain>
    </source>
</reference>
<dbReference type="KEGG" id="step:IC006_2541"/>
<dbReference type="STRING" id="1294262.GCA_001316085_01422"/>
<evidence type="ECO:0000256" key="1">
    <source>
        <dbReference type="PROSITE-ProRule" id="PRU00339"/>
    </source>
</evidence>
<keyword evidence="1" id="KW-0802">TPR repeat</keyword>
<dbReference type="RefSeq" id="WP_054845777.1">
    <property type="nucleotide sequence ID" value="NZ_AP018929.1"/>
</dbReference>
<dbReference type="EMBL" id="AP018930">
    <property type="protein sequence ID" value="BBG27999.1"/>
    <property type="molecule type" value="Genomic_DNA"/>
</dbReference>
<dbReference type="Proteomes" id="UP000325030">
    <property type="component" value="Chromosome"/>
</dbReference>
<feature type="repeat" description="TPR" evidence="1">
    <location>
        <begin position="104"/>
        <end position="137"/>
    </location>
</feature>
<evidence type="ECO:0000313" key="6">
    <source>
        <dbReference type="Proteomes" id="UP000325030"/>
    </source>
</evidence>
<dbReference type="GeneID" id="41718827"/>
<proteinExistence type="predicted"/>
<dbReference type="Pfam" id="PF12688">
    <property type="entry name" value="TPR_5"/>
    <property type="match status" value="1"/>
</dbReference>
<dbReference type="Pfam" id="PF13174">
    <property type="entry name" value="TPR_6"/>
    <property type="match status" value="1"/>
</dbReference>
<dbReference type="PANTHER" id="PTHR12558:SF13">
    <property type="entry name" value="CELL DIVISION CYCLE PROTEIN 27 HOMOLOG"/>
    <property type="match status" value="1"/>
</dbReference>
<protein>
    <submittedName>
        <fullName evidence="4">Photosystem I assembly protein Ycf3</fullName>
    </submittedName>
</protein>
<feature type="repeat" description="TPR" evidence="1">
    <location>
        <begin position="33"/>
        <end position="66"/>
    </location>
</feature>
<accession>A0A510E663</accession>
<dbReference type="SUPFAM" id="SSF48452">
    <property type="entry name" value="TPR-like"/>
    <property type="match status" value="1"/>
</dbReference>
<evidence type="ECO:0000259" key="2">
    <source>
        <dbReference type="Pfam" id="PF12688"/>
    </source>
</evidence>
<accession>A0A510DY96</accession>